<gene>
    <name evidence="7" type="ORF">KABA2_05S01804</name>
</gene>
<dbReference type="Proteomes" id="UP000644660">
    <property type="component" value="Unassembled WGS sequence"/>
</dbReference>
<dbReference type="SUPFAM" id="SSF51730">
    <property type="entry name" value="FAD-linked oxidoreductase"/>
    <property type="match status" value="1"/>
</dbReference>
<dbReference type="EMBL" id="CAEFZW010000005">
    <property type="protein sequence ID" value="CAB4254812.1"/>
    <property type="molecule type" value="Genomic_DNA"/>
</dbReference>
<accession>A0A8H2ZK40</accession>
<evidence type="ECO:0000256" key="5">
    <source>
        <dbReference type="RuleBase" id="RU364054"/>
    </source>
</evidence>
<keyword evidence="4 5" id="KW-0642">Proline metabolism</keyword>
<keyword evidence="8" id="KW-1185">Reference proteome</keyword>
<dbReference type="InterPro" id="IPR015659">
    <property type="entry name" value="Proline_oxidase"/>
</dbReference>
<comment type="similarity">
    <text evidence="1 5">Belongs to the proline oxidase family.</text>
</comment>
<dbReference type="GO" id="GO:0005739">
    <property type="term" value="C:mitochondrion"/>
    <property type="evidence" value="ECO:0007669"/>
    <property type="project" value="TreeGrafter"/>
</dbReference>
<dbReference type="RefSeq" id="XP_041406656.1">
    <property type="nucleotide sequence ID" value="XM_041550722.1"/>
</dbReference>
<reference evidence="7 8" key="1">
    <citation type="submission" date="2020-05" db="EMBL/GenBank/DDBJ databases">
        <authorList>
            <person name="Casaregola S."/>
            <person name="Devillers H."/>
            <person name="Grondin C."/>
        </authorList>
    </citation>
    <scope>NUCLEOTIDE SEQUENCE [LARGE SCALE GENOMIC DNA]</scope>
    <source>
        <strain evidence="7 8">CLIB 1767</strain>
    </source>
</reference>
<comment type="function">
    <text evidence="5">Converts proline to delta-1-pyrroline-5-carboxylate.</text>
</comment>
<dbReference type="GO" id="GO:0004657">
    <property type="term" value="F:proline dehydrogenase activity"/>
    <property type="evidence" value="ECO:0007669"/>
    <property type="project" value="UniProtKB-EC"/>
</dbReference>
<keyword evidence="5" id="KW-0274">FAD</keyword>
<evidence type="ECO:0000256" key="2">
    <source>
        <dbReference type="ARBA" id="ARBA00012695"/>
    </source>
</evidence>
<dbReference type="Pfam" id="PF01619">
    <property type="entry name" value="Pro_dh"/>
    <property type="match status" value="1"/>
</dbReference>
<sequence>MRLSVLRSPASNLLRSTNISQKSRPILYNTKRLYVSKTNTKKNETTMYFDPSGILDSSAAAAEAASVPAVNTNISTVTIPGTMSTMDTTSAIQEPSWDRIYDIAAPASMTYLKTLPNNQLFSLSMIGIVTMNKFFLDTCIKLFPYVPIPVMKVFISDLYCGGETMDEVLQCGRQLQKRGISNMMLSLTIEDAEGTKNIDINHIVKETITSIHKILLPNFLSQLDATASNINDIAPGYIALKPSALVKNPSEVLLNFGRSSDPHWNEQRQTLIDNCSKITEEICQLNKTLLERYPNRKSPFFVSTIDAEKYDLQKNGVYELQRILFQKFNSMENKFASCIGTWQLYLRDSLNDIIEEQKLAQEGNYKLGLKLVRGAYIHTEPERDSIIHDTKLDTDNHYNKVATFVTNDMLEKGENSTFGHLVIASHNYHSQLIATNLINNSKSPNKNYVQNNVIFGQLLGMADNVTHDLINTYGVKNIIKYVPWGPAVETKDYLLRRLQENGDAVRADNGWPLLKSIFLSLRS</sequence>
<dbReference type="GeneID" id="64857832"/>
<dbReference type="GO" id="GO:0071949">
    <property type="term" value="F:FAD binding"/>
    <property type="evidence" value="ECO:0007669"/>
    <property type="project" value="TreeGrafter"/>
</dbReference>
<evidence type="ECO:0000256" key="4">
    <source>
        <dbReference type="ARBA" id="ARBA00023062"/>
    </source>
</evidence>
<organism evidence="7 8">
    <name type="scientific">Maudiozyma barnettii</name>
    <dbReference type="NCBI Taxonomy" id="61262"/>
    <lineage>
        <taxon>Eukaryota</taxon>
        <taxon>Fungi</taxon>
        <taxon>Dikarya</taxon>
        <taxon>Ascomycota</taxon>
        <taxon>Saccharomycotina</taxon>
        <taxon>Saccharomycetes</taxon>
        <taxon>Saccharomycetales</taxon>
        <taxon>Saccharomycetaceae</taxon>
        <taxon>Maudiozyma</taxon>
    </lineage>
</organism>
<comment type="cofactor">
    <cofactor evidence="5">
        <name>FAD</name>
        <dbReference type="ChEBI" id="CHEBI:57692"/>
    </cofactor>
</comment>
<comment type="catalytic activity">
    <reaction evidence="5">
        <text>L-proline + a quinone = (S)-1-pyrroline-5-carboxylate + a quinol + H(+)</text>
        <dbReference type="Rhea" id="RHEA:23784"/>
        <dbReference type="ChEBI" id="CHEBI:15378"/>
        <dbReference type="ChEBI" id="CHEBI:17388"/>
        <dbReference type="ChEBI" id="CHEBI:24646"/>
        <dbReference type="ChEBI" id="CHEBI:60039"/>
        <dbReference type="ChEBI" id="CHEBI:132124"/>
        <dbReference type="EC" id="1.5.5.2"/>
    </reaction>
</comment>
<feature type="domain" description="Proline dehydrogenase" evidence="6">
    <location>
        <begin position="173"/>
        <end position="504"/>
    </location>
</feature>
<dbReference type="EC" id="1.5.5.2" evidence="2 5"/>
<dbReference type="AlphaFoldDB" id="A0A8H2ZK40"/>
<name>A0A8H2ZK40_9SACH</name>
<dbReference type="PANTHER" id="PTHR13914">
    <property type="entry name" value="PROLINE OXIDASE"/>
    <property type="match status" value="1"/>
</dbReference>
<keyword evidence="5" id="KW-0285">Flavoprotein</keyword>
<dbReference type="InterPro" id="IPR029041">
    <property type="entry name" value="FAD-linked_oxidoreductase-like"/>
</dbReference>
<evidence type="ECO:0000313" key="7">
    <source>
        <dbReference type="EMBL" id="CAB4254812.1"/>
    </source>
</evidence>
<keyword evidence="3 5" id="KW-0560">Oxidoreductase</keyword>
<dbReference type="FunFam" id="3.20.20.220:FF:000017">
    <property type="entry name" value="Proline dehydrogenase"/>
    <property type="match status" value="1"/>
</dbReference>
<evidence type="ECO:0000259" key="6">
    <source>
        <dbReference type="Pfam" id="PF01619"/>
    </source>
</evidence>
<comment type="caution">
    <text evidence="7">The sequence shown here is derived from an EMBL/GenBank/DDBJ whole genome shotgun (WGS) entry which is preliminary data.</text>
</comment>
<dbReference type="InterPro" id="IPR002872">
    <property type="entry name" value="Proline_DH_dom"/>
</dbReference>
<dbReference type="PANTHER" id="PTHR13914:SF0">
    <property type="entry name" value="PROLINE DEHYDROGENASE 1, MITOCHONDRIAL"/>
    <property type="match status" value="1"/>
</dbReference>
<evidence type="ECO:0000313" key="8">
    <source>
        <dbReference type="Proteomes" id="UP000644660"/>
    </source>
</evidence>
<dbReference type="Gene3D" id="3.20.20.220">
    <property type="match status" value="1"/>
</dbReference>
<protein>
    <recommendedName>
        <fullName evidence="2 5">Proline dehydrogenase</fullName>
        <ecNumber evidence="2 5">1.5.5.2</ecNumber>
    </recommendedName>
</protein>
<dbReference type="OrthoDB" id="5464at2759"/>
<dbReference type="GO" id="GO:0010133">
    <property type="term" value="P:L-proline catabolic process to L-glutamate"/>
    <property type="evidence" value="ECO:0007669"/>
    <property type="project" value="TreeGrafter"/>
</dbReference>
<evidence type="ECO:0000256" key="3">
    <source>
        <dbReference type="ARBA" id="ARBA00023002"/>
    </source>
</evidence>
<proteinExistence type="inferred from homology"/>
<evidence type="ECO:0000256" key="1">
    <source>
        <dbReference type="ARBA" id="ARBA00005869"/>
    </source>
</evidence>